<sequence>MDFQSLIQWVCGFFPGPPLVTDSELTQQKRFIPQVSLLIMYTPTMVLGNAQSWLSSFLWPLQCQ</sequence>
<organism evidence="1 2">
    <name type="scientific">Aspergillus tamarii</name>
    <dbReference type="NCBI Taxonomy" id="41984"/>
    <lineage>
        <taxon>Eukaryota</taxon>
        <taxon>Fungi</taxon>
        <taxon>Dikarya</taxon>
        <taxon>Ascomycota</taxon>
        <taxon>Pezizomycotina</taxon>
        <taxon>Eurotiomycetes</taxon>
        <taxon>Eurotiomycetidae</taxon>
        <taxon>Eurotiales</taxon>
        <taxon>Aspergillaceae</taxon>
        <taxon>Aspergillus</taxon>
        <taxon>Aspergillus subgen. Circumdati</taxon>
    </lineage>
</organism>
<keyword evidence="2" id="KW-1185">Reference proteome</keyword>
<dbReference type="EMBL" id="ML738608">
    <property type="protein sequence ID" value="KAE8164493.1"/>
    <property type="molecule type" value="Genomic_DNA"/>
</dbReference>
<dbReference type="AlphaFoldDB" id="A0A5N6V178"/>
<gene>
    <name evidence="1" type="ORF">BDV40DRAFT_260649</name>
</gene>
<name>A0A5N6V178_ASPTM</name>
<protein>
    <submittedName>
        <fullName evidence="1">Uncharacterized protein</fullName>
    </submittedName>
</protein>
<proteinExistence type="predicted"/>
<accession>A0A5N6V178</accession>
<dbReference type="Proteomes" id="UP000326950">
    <property type="component" value="Unassembled WGS sequence"/>
</dbReference>
<reference evidence="1 2" key="1">
    <citation type="submission" date="2019-04" db="EMBL/GenBank/DDBJ databases">
        <title>Friends and foes A comparative genomics study of 23 Aspergillus species from section Flavi.</title>
        <authorList>
            <consortium name="DOE Joint Genome Institute"/>
            <person name="Kjaerbolling I."/>
            <person name="Vesth T."/>
            <person name="Frisvad J.C."/>
            <person name="Nybo J.L."/>
            <person name="Theobald S."/>
            <person name="Kildgaard S."/>
            <person name="Isbrandt T."/>
            <person name="Kuo A."/>
            <person name="Sato A."/>
            <person name="Lyhne E.K."/>
            <person name="Kogle M.E."/>
            <person name="Wiebenga A."/>
            <person name="Kun R.S."/>
            <person name="Lubbers R.J."/>
            <person name="Makela M.R."/>
            <person name="Barry K."/>
            <person name="Chovatia M."/>
            <person name="Clum A."/>
            <person name="Daum C."/>
            <person name="Haridas S."/>
            <person name="He G."/>
            <person name="LaButti K."/>
            <person name="Lipzen A."/>
            <person name="Mondo S."/>
            <person name="Riley R."/>
            <person name="Salamov A."/>
            <person name="Simmons B.A."/>
            <person name="Magnuson J.K."/>
            <person name="Henrissat B."/>
            <person name="Mortensen U.H."/>
            <person name="Larsen T.O."/>
            <person name="Devries R.P."/>
            <person name="Grigoriev I.V."/>
            <person name="Machida M."/>
            <person name="Baker S.E."/>
            <person name="Andersen M.R."/>
        </authorList>
    </citation>
    <scope>NUCLEOTIDE SEQUENCE [LARGE SCALE GENOMIC DNA]</scope>
    <source>
        <strain evidence="1 2">CBS 117626</strain>
    </source>
</reference>
<evidence type="ECO:0000313" key="2">
    <source>
        <dbReference type="Proteomes" id="UP000326950"/>
    </source>
</evidence>
<evidence type="ECO:0000313" key="1">
    <source>
        <dbReference type="EMBL" id="KAE8164493.1"/>
    </source>
</evidence>